<dbReference type="GO" id="GO:0009867">
    <property type="term" value="P:jasmonic acid mediated signaling pathway"/>
    <property type="evidence" value="ECO:0007669"/>
    <property type="project" value="UniProtKB-ARBA"/>
</dbReference>
<keyword evidence="3" id="KW-0833">Ubl conjugation pathway</keyword>
<dbReference type="InterPro" id="IPR011333">
    <property type="entry name" value="SKP1/BTB/POZ_sf"/>
</dbReference>
<evidence type="ECO:0000313" key="6">
    <source>
        <dbReference type="Proteomes" id="UP000467841"/>
    </source>
</evidence>
<dbReference type="OrthoDB" id="7827685at2759"/>
<dbReference type="InterPro" id="IPR036296">
    <property type="entry name" value="SKP1-like_dim_sf"/>
</dbReference>
<organism evidence="5 6">
    <name type="scientific">Microthlaspi erraticum</name>
    <dbReference type="NCBI Taxonomy" id="1685480"/>
    <lineage>
        <taxon>Eukaryota</taxon>
        <taxon>Viridiplantae</taxon>
        <taxon>Streptophyta</taxon>
        <taxon>Embryophyta</taxon>
        <taxon>Tracheophyta</taxon>
        <taxon>Spermatophyta</taxon>
        <taxon>Magnoliopsida</taxon>
        <taxon>eudicotyledons</taxon>
        <taxon>Gunneridae</taxon>
        <taxon>Pentapetalae</taxon>
        <taxon>rosids</taxon>
        <taxon>malvids</taxon>
        <taxon>Brassicales</taxon>
        <taxon>Brassicaceae</taxon>
        <taxon>Coluteocarpeae</taxon>
        <taxon>Microthlaspi</taxon>
    </lineage>
</organism>
<evidence type="ECO:0000256" key="3">
    <source>
        <dbReference type="ARBA" id="ARBA00022786"/>
    </source>
</evidence>
<dbReference type="UniPathway" id="UPA00143"/>
<dbReference type="GO" id="GO:0016567">
    <property type="term" value="P:protein ubiquitination"/>
    <property type="evidence" value="ECO:0007669"/>
    <property type="project" value="UniProtKB-UniPathway"/>
</dbReference>
<sequence length="180" mass="20646">MIVLKSSDNKSFKIEEAVALQSQTIAHMVGDDCDCPKIRLENVTGKTLSKVIEYCNKHAYGDSFSKEDLKQWDAQFMNNIMDHSTIFDLLVAANYLNIKGLLHLTCQTIAQEKKNLEKVIWNYKWILLRPDSTEFMVRDLPFYQRTAKLLERRIEPVRELLASVEASVEACVGIKETCSL</sequence>
<dbReference type="PANTHER" id="PTHR11165">
    <property type="entry name" value="SKP1"/>
    <property type="match status" value="1"/>
</dbReference>
<dbReference type="InterPro" id="IPR016073">
    <property type="entry name" value="Skp1_comp_POZ"/>
</dbReference>
<evidence type="ECO:0000313" key="5">
    <source>
        <dbReference type="EMBL" id="CAA7016671.1"/>
    </source>
</evidence>
<dbReference type="InterPro" id="IPR016897">
    <property type="entry name" value="SKP1"/>
</dbReference>
<evidence type="ECO:0000259" key="4">
    <source>
        <dbReference type="Pfam" id="PF03931"/>
    </source>
</evidence>
<reference evidence="5" key="1">
    <citation type="submission" date="2020-01" db="EMBL/GenBank/DDBJ databases">
        <authorList>
            <person name="Mishra B."/>
        </authorList>
    </citation>
    <scope>NUCLEOTIDE SEQUENCE [LARGE SCALE GENOMIC DNA]</scope>
</reference>
<dbReference type="SUPFAM" id="SSF81382">
    <property type="entry name" value="Skp1 dimerisation domain-like"/>
    <property type="match status" value="1"/>
</dbReference>
<protein>
    <recommendedName>
        <fullName evidence="4">SKP1 component POZ domain-containing protein</fullName>
    </recommendedName>
</protein>
<evidence type="ECO:0000256" key="1">
    <source>
        <dbReference type="ARBA" id="ARBA00004906"/>
    </source>
</evidence>
<accession>A0A6D2HRR5</accession>
<dbReference type="Pfam" id="PF03931">
    <property type="entry name" value="Skp1_POZ"/>
    <property type="match status" value="1"/>
</dbReference>
<dbReference type="CDD" id="cd18322">
    <property type="entry name" value="BTB_POZ_SKP1"/>
    <property type="match status" value="1"/>
</dbReference>
<dbReference type="EMBL" id="CACVBM020000244">
    <property type="protein sequence ID" value="CAA7016671.1"/>
    <property type="molecule type" value="Genomic_DNA"/>
</dbReference>
<proteinExistence type="inferred from homology"/>
<keyword evidence="6" id="KW-1185">Reference proteome</keyword>
<evidence type="ECO:0000256" key="2">
    <source>
        <dbReference type="ARBA" id="ARBA00009993"/>
    </source>
</evidence>
<gene>
    <name evidence="5" type="ORF">MERR_LOCUS3906</name>
</gene>
<dbReference type="SUPFAM" id="SSF54695">
    <property type="entry name" value="POZ domain"/>
    <property type="match status" value="1"/>
</dbReference>
<dbReference type="AlphaFoldDB" id="A0A6D2HRR5"/>
<dbReference type="GO" id="GO:0006511">
    <property type="term" value="P:ubiquitin-dependent protein catabolic process"/>
    <property type="evidence" value="ECO:0007669"/>
    <property type="project" value="InterPro"/>
</dbReference>
<comment type="similarity">
    <text evidence="2">Belongs to the SKP1 family.</text>
</comment>
<dbReference type="Gene3D" id="3.30.710.10">
    <property type="entry name" value="Potassium Channel Kv1.1, Chain A"/>
    <property type="match status" value="1"/>
</dbReference>
<dbReference type="InterPro" id="IPR001232">
    <property type="entry name" value="SKP1-like"/>
</dbReference>
<feature type="domain" description="SKP1 component POZ" evidence="4">
    <location>
        <begin position="1"/>
        <end position="58"/>
    </location>
</feature>
<dbReference type="Proteomes" id="UP000467841">
    <property type="component" value="Unassembled WGS sequence"/>
</dbReference>
<comment type="pathway">
    <text evidence="1">Protein modification; protein ubiquitination.</text>
</comment>
<name>A0A6D2HRR5_9BRAS</name>
<dbReference type="SMART" id="SM00512">
    <property type="entry name" value="Skp1"/>
    <property type="match status" value="1"/>
</dbReference>
<comment type="caution">
    <text evidence="5">The sequence shown here is derived from an EMBL/GenBank/DDBJ whole genome shotgun (WGS) entry which is preliminary data.</text>
</comment>